<comment type="caution">
    <text evidence="2">The sequence shown here is derived from an EMBL/GenBank/DDBJ whole genome shotgun (WGS) entry which is preliminary data.</text>
</comment>
<gene>
    <name evidence="2" type="ORF">PFRI_29620</name>
</gene>
<keyword evidence="1" id="KW-0812">Transmembrane</keyword>
<protein>
    <submittedName>
        <fullName evidence="2">Uncharacterized protein</fullName>
    </submittedName>
</protein>
<feature type="transmembrane region" description="Helical" evidence="1">
    <location>
        <begin position="12"/>
        <end position="37"/>
    </location>
</feature>
<proteinExistence type="predicted"/>
<keyword evidence="1" id="KW-1133">Transmembrane helix</keyword>
<evidence type="ECO:0000256" key="1">
    <source>
        <dbReference type="SAM" id="Phobius"/>
    </source>
</evidence>
<keyword evidence="3" id="KW-1185">Reference proteome</keyword>
<organism evidence="2 3">
    <name type="scientific">Planktotalea frisia</name>
    <dbReference type="NCBI Taxonomy" id="696762"/>
    <lineage>
        <taxon>Bacteria</taxon>
        <taxon>Pseudomonadati</taxon>
        <taxon>Pseudomonadota</taxon>
        <taxon>Alphaproteobacteria</taxon>
        <taxon>Rhodobacterales</taxon>
        <taxon>Paracoccaceae</taxon>
        <taxon>Planktotalea</taxon>
    </lineage>
</organism>
<keyword evidence="1" id="KW-0472">Membrane</keyword>
<reference evidence="2 3" key="1">
    <citation type="submission" date="2016-10" db="EMBL/GenBank/DDBJ databases">
        <title>Genome sequence of Planktotalea frisia SH6-1.</title>
        <authorList>
            <person name="Poehlein A."/>
            <person name="Bakenhus I."/>
            <person name="Voget S."/>
            <person name="Brinkhoff T."/>
            <person name="Simon M."/>
        </authorList>
    </citation>
    <scope>NUCLEOTIDE SEQUENCE [LARGE SCALE GENOMIC DNA]</scope>
    <source>
        <strain evidence="2 3">SH6-1</strain>
    </source>
</reference>
<dbReference type="Proteomes" id="UP000184514">
    <property type="component" value="Unassembled WGS sequence"/>
</dbReference>
<dbReference type="EMBL" id="MLCB01000166">
    <property type="protein sequence ID" value="OJI92796.1"/>
    <property type="molecule type" value="Genomic_DNA"/>
</dbReference>
<dbReference type="AlphaFoldDB" id="A0A1L9NTZ9"/>
<sequence>MYVRQLLPQHSLAIAAMTFCYAAFFTEADVQGGWLLLIPN</sequence>
<evidence type="ECO:0000313" key="2">
    <source>
        <dbReference type="EMBL" id="OJI92796.1"/>
    </source>
</evidence>
<name>A0A1L9NTZ9_9RHOB</name>
<evidence type="ECO:0000313" key="3">
    <source>
        <dbReference type="Proteomes" id="UP000184514"/>
    </source>
</evidence>
<accession>A0A1L9NTZ9</accession>